<dbReference type="InterPro" id="IPR050765">
    <property type="entry name" value="Riboflavin_Biosynth_HTPR"/>
</dbReference>
<dbReference type="AlphaFoldDB" id="A0A2T0TKZ5"/>
<name>A0A2T0TKZ5_9PSEU</name>
<dbReference type="GO" id="GO:0009231">
    <property type="term" value="P:riboflavin biosynthetic process"/>
    <property type="evidence" value="ECO:0007669"/>
    <property type="project" value="InterPro"/>
</dbReference>
<dbReference type="InterPro" id="IPR002734">
    <property type="entry name" value="RibDG_C"/>
</dbReference>
<protein>
    <submittedName>
        <fullName evidence="2">RibD domain-containing protein</fullName>
    </submittedName>
</protein>
<sequence length="223" mass="24752">MSVSVSLDGYIEGPNREIDWHLVDEELHTHLNEQLGSMSGFLSGRVTHELMAAYWPTADGTSSSASDRGAEFWPENLDKPAASAEPVQEFWPEGGAVRRGPTVSKPVAEFARIWRDMPKVVYSKTLQHADWNTTIVRDVVVEEVLALKAKPGSDLALSGADLIAEFRRHDLVDGYHVYVHPVLIGSGKPLFSPTDDRTNLRHLDTRTFGNGVVLLRYERDSAS</sequence>
<reference evidence="2 3" key="1">
    <citation type="submission" date="2018-03" db="EMBL/GenBank/DDBJ databases">
        <title>Genomic Encyclopedia of Archaeal and Bacterial Type Strains, Phase II (KMG-II): from individual species to whole genera.</title>
        <authorList>
            <person name="Goeker M."/>
        </authorList>
    </citation>
    <scope>NUCLEOTIDE SEQUENCE [LARGE SCALE GENOMIC DNA]</scope>
    <source>
        <strain evidence="2 3">DSM 44720</strain>
    </source>
</reference>
<dbReference type="GO" id="GO:0008703">
    <property type="term" value="F:5-amino-6-(5-phosphoribosylamino)uracil reductase activity"/>
    <property type="evidence" value="ECO:0007669"/>
    <property type="project" value="InterPro"/>
</dbReference>
<evidence type="ECO:0000313" key="3">
    <source>
        <dbReference type="Proteomes" id="UP000239494"/>
    </source>
</evidence>
<organism evidence="2 3">
    <name type="scientific">Umezawaea tangerina</name>
    <dbReference type="NCBI Taxonomy" id="84725"/>
    <lineage>
        <taxon>Bacteria</taxon>
        <taxon>Bacillati</taxon>
        <taxon>Actinomycetota</taxon>
        <taxon>Actinomycetes</taxon>
        <taxon>Pseudonocardiales</taxon>
        <taxon>Pseudonocardiaceae</taxon>
        <taxon>Umezawaea</taxon>
    </lineage>
</organism>
<dbReference type="InterPro" id="IPR024072">
    <property type="entry name" value="DHFR-like_dom_sf"/>
</dbReference>
<dbReference type="Gene3D" id="3.40.430.10">
    <property type="entry name" value="Dihydrofolate Reductase, subunit A"/>
    <property type="match status" value="1"/>
</dbReference>
<proteinExistence type="predicted"/>
<dbReference type="SUPFAM" id="SSF53597">
    <property type="entry name" value="Dihydrofolate reductase-like"/>
    <property type="match status" value="1"/>
</dbReference>
<gene>
    <name evidence="2" type="ORF">CLV43_101632</name>
</gene>
<comment type="caution">
    <text evidence="2">The sequence shown here is derived from an EMBL/GenBank/DDBJ whole genome shotgun (WGS) entry which is preliminary data.</text>
</comment>
<feature type="domain" description="Bacterial bifunctional deaminase-reductase C-terminal" evidence="1">
    <location>
        <begin position="2"/>
        <end position="214"/>
    </location>
</feature>
<accession>A0A2T0TKZ5</accession>
<evidence type="ECO:0000259" key="1">
    <source>
        <dbReference type="Pfam" id="PF01872"/>
    </source>
</evidence>
<keyword evidence="3" id="KW-1185">Reference proteome</keyword>
<dbReference type="PANTHER" id="PTHR38011">
    <property type="entry name" value="DIHYDROFOLATE REDUCTASE FAMILY PROTEIN (AFU_ORTHOLOGUE AFUA_8G06820)"/>
    <property type="match status" value="1"/>
</dbReference>
<dbReference type="Pfam" id="PF01872">
    <property type="entry name" value="RibD_C"/>
    <property type="match status" value="1"/>
</dbReference>
<dbReference type="EMBL" id="PVTF01000001">
    <property type="protein sequence ID" value="PRY46356.1"/>
    <property type="molecule type" value="Genomic_DNA"/>
</dbReference>
<evidence type="ECO:0000313" key="2">
    <source>
        <dbReference type="EMBL" id="PRY46356.1"/>
    </source>
</evidence>
<dbReference type="PANTHER" id="PTHR38011:SF11">
    <property type="entry name" value="2,5-DIAMINO-6-RIBOSYLAMINO-4(3H)-PYRIMIDINONE 5'-PHOSPHATE REDUCTASE"/>
    <property type="match status" value="1"/>
</dbReference>
<dbReference type="Proteomes" id="UP000239494">
    <property type="component" value="Unassembled WGS sequence"/>
</dbReference>